<keyword evidence="1" id="KW-0732">Signal</keyword>
<keyword evidence="3" id="KW-1185">Reference proteome</keyword>
<dbReference type="OrthoDB" id="2146875at2759"/>
<organism evidence="2 3">
    <name type="scientific">Anaeromyces robustus</name>
    <dbReference type="NCBI Taxonomy" id="1754192"/>
    <lineage>
        <taxon>Eukaryota</taxon>
        <taxon>Fungi</taxon>
        <taxon>Fungi incertae sedis</taxon>
        <taxon>Chytridiomycota</taxon>
        <taxon>Chytridiomycota incertae sedis</taxon>
        <taxon>Neocallimastigomycetes</taxon>
        <taxon>Neocallimastigales</taxon>
        <taxon>Neocallimastigaceae</taxon>
        <taxon>Anaeromyces</taxon>
    </lineage>
</organism>
<protein>
    <recommendedName>
        <fullName evidence="4">Inhibitor I9 domain-containing protein</fullName>
    </recommendedName>
</protein>
<evidence type="ECO:0008006" key="4">
    <source>
        <dbReference type="Google" id="ProtNLM"/>
    </source>
</evidence>
<dbReference type="EMBL" id="MCFG01000454">
    <property type="protein sequence ID" value="ORX65762.1"/>
    <property type="molecule type" value="Genomic_DNA"/>
</dbReference>
<accession>A0A1Y1VWV7</accession>
<dbReference type="AlphaFoldDB" id="A0A1Y1VWV7"/>
<name>A0A1Y1VWV7_9FUNG</name>
<gene>
    <name evidence="2" type="ORF">BCR32DRAFT_297667</name>
</gene>
<evidence type="ECO:0000256" key="1">
    <source>
        <dbReference type="SAM" id="SignalP"/>
    </source>
</evidence>
<reference evidence="2 3" key="1">
    <citation type="submission" date="2016-08" db="EMBL/GenBank/DDBJ databases">
        <title>A Parts List for Fungal Cellulosomes Revealed by Comparative Genomics.</title>
        <authorList>
            <consortium name="DOE Joint Genome Institute"/>
            <person name="Haitjema C.H."/>
            <person name="Gilmore S.P."/>
            <person name="Henske J.K."/>
            <person name="Solomon K.V."/>
            <person name="De Groot R."/>
            <person name="Kuo A."/>
            <person name="Mondo S.J."/>
            <person name="Salamov A.A."/>
            <person name="Labutti K."/>
            <person name="Zhao Z."/>
            <person name="Chiniquy J."/>
            <person name="Barry K."/>
            <person name="Brewer H.M."/>
            <person name="Purvine S.O."/>
            <person name="Wright A.T."/>
            <person name="Boxma B."/>
            <person name="Van Alen T."/>
            <person name="Hackstein J.H."/>
            <person name="Baker S.E."/>
            <person name="Grigoriev I.V."/>
            <person name="O'Malley M.A."/>
        </authorList>
    </citation>
    <scope>NUCLEOTIDE SEQUENCE [LARGE SCALE GENOMIC DNA]</scope>
    <source>
        <strain evidence="2 3">S4</strain>
    </source>
</reference>
<evidence type="ECO:0000313" key="3">
    <source>
        <dbReference type="Proteomes" id="UP000193944"/>
    </source>
</evidence>
<comment type="caution">
    <text evidence="2">The sequence shown here is derived from an EMBL/GenBank/DDBJ whole genome shotgun (WGS) entry which is preliminary data.</text>
</comment>
<dbReference type="Proteomes" id="UP000193944">
    <property type="component" value="Unassembled WGS sequence"/>
</dbReference>
<feature type="signal peptide" evidence="1">
    <location>
        <begin position="1"/>
        <end position="23"/>
    </location>
</feature>
<proteinExistence type="predicted"/>
<reference evidence="2 3" key="2">
    <citation type="submission" date="2016-08" db="EMBL/GenBank/DDBJ databases">
        <title>Pervasive Adenine N6-methylation of Active Genes in Fungi.</title>
        <authorList>
            <consortium name="DOE Joint Genome Institute"/>
            <person name="Mondo S.J."/>
            <person name="Dannebaum R.O."/>
            <person name="Kuo R.C."/>
            <person name="Labutti K."/>
            <person name="Haridas S."/>
            <person name="Kuo A."/>
            <person name="Salamov A."/>
            <person name="Ahrendt S.R."/>
            <person name="Lipzen A."/>
            <person name="Sullivan W."/>
            <person name="Andreopoulos W.B."/>
            <person name="Clum A."/>
            <person name="Lindquist E."/>
            <person name="Daum C."/>
            <person name="Ramamoorthy G.K."/>
            <person name="Gryganskyi A."/>
            <person name="Culley D."/>
            <person name="Magnuson J.K."/>
            <person name="James T.Y."/>
            <person name="O'Malley M.A."/>
            <person name="Stajich J.E."/>
            <person name="Spatafora J.W."/>
            <person name="Visel A."/>
            <person name="Grigoriev I.V."/>
        </authorList>
    </citation>
    <scope>NUCLEOTIDE SEQUENCE [LARGE SCALE GENOMIC DNA]</scope>
    <source>
        <strain evidence="2 3">S4</strain>
    </source>
</reference>
<sequence>MNKFIIFLSFFILINSFINFTMAENNYYIISIRRDENDKSYDSETGSIQKAINELVNERMNDIYDIIQNNQETFKINGMEDEKLNELKNKEVISRNSSNKKFKFINHNRPETEENKISDENLIPFDSKLVGFICPISNYYAVRAYLSKEIVEKVKELPNVLYIEENRKHSPLSEGNRKIRPLNGRIRPL</sequence>
<feature type="chain" id="PRO_5012101384" description="Inhibitor I9 domain-containing protein" evidence="1">
    <location>
        <begin position="24"/>
        <end position="189"/>
    </location>
</feature>
<evidence type="ECO:0000313" key="2">
    <source>
        <dbReference type="EMBL" id="ORX65762.1"/>
    </source>
</evidence>